<protein>
    <recommendedName>
        <fullName evidence="2">Receptor for retinol uptake STRA6</fullName>
    </recommendedName>
</protein>
<feature type="transmembrane region" description="Helical" evidence="12">
    <location>
        <begin position="266"/>
        <end position="293"/>
    </location>
</feature>
<keyword evidence="6" id="KW-0845">Vitamin A</keyword>
<dbReference type="Proteomes" id="UP001497497">
    <property type="component" value="Unassembled WGS sequence"/>
</dbReference>
<dbReference type="GO" id="GO:0016918">
    <property type="term" value="F:retinal binding"/>
    <property type="evidence" value="ECO:0007669"/>
    <property type="project" value="UniProtKB-KW"/>
</dbReference>
<comment type="caution">
    <text evidence="13">The sequence shown here is derived from an EMBL/GenBank/DDBJ whole genome shotgun (WGS) entry which is preliminary data.</text>
</comment>
<sequence length="689" mass="78738">MSLEDFNIYFINNWILIPVACIIWFLSFLEKRKRRQDVCDGRPALIIPIPFLDGYENRMAYSVAFGTITNTFVSLVLSEDTLGFDMPLWGRALYVYLQAFIGCLTCFPLVACLSTRYRAIGAIICILYSMTWFSLNVVETIKEVRESENDTLWGMAPFDDVTFSLSKANAILQGLPSIFCYLVLMGYCVYVLYRCVVNRTFYNRHTEGSVRRHQEDHVRWVLRKSKDKTYIDDAVGPKKSFVERMAKDRKLRLVKSLPFFKYPTKIFAIAFVQVNIIYWMGMFLISGTISIVYGVLKLNFDIENLSTIEKENLALVSICAGVALIVAISGSIVHIFMAIRNYRYHMLRIYQGDKEFAVQFEDSSQYILTSSMLYPGYQVGFMLWGCVLSFVFVLLTSLCIAEPIYWLTELGLLGDLAVQLAQTLSFPATMLLLFYLQMFMCKRVLLQKRINQSDEHPPLNVDNRKLYEIINYLSMFTNMAVGVFTCLLRIIVSAFFGVFSVGRLDKSVFTRDMETFDRGYKAYLSMLLVDNAHNNPSMRVFAHLLWTKVLASRFKQGSSSGSFSDTTPLTPPIKIRQRTFGTNSSETPSSAESGNPWTFCDGPVHIQVSNQSLTRWFLAFTLIHNPQLTKLRKHALKKDVSSSPTPDDPGSDKSDARLNEHTSLEETHEKQNELGKQDIFDGETISRIV</sequence>
<dbReference type="GO" id="GO:0071939">
    <property type="term" value="P:vitamin A import into cell"/>
    <property type="evidence" value="ECO:0007669"/>
    <property type="project" value="TreeGrafter"/>
</dbReference>
<feature type="compositionally biased region" description="Polar residues" evidence="11">
    <location>
        <begin position="579"/>
        <end position="596"/>
    </location>
</feature>
<proteinExistence type="predicted"/>
<keyword evidence="4" id="KW-1003">Cell membrane</keyword>
<dbReference type="InterPro" id="IPR026612">
    <property type="entry name" value="STRA6-like"/>
</dbReference>
<dbReference type="Pfam" id="PF14752">
    <property type="entry name" value="RBP_receptor"/>
    <property type="match status" value="1"/>
</dbReference>
<feature type="transmembrane region" description="Helical" evidence="12">
    <location>
        <begin position="416"/>
        <end position="436"/>
    </location>
</feature>
<keyword evidence="9 12" id="KW-0472">Membrane</keyword>
<reference evidence="13 14" key="1">
    <citation type="submission" date="2024-04" db="EMBL/GenBank/DDBJ databases">
        <authorList>
            <consortium name="Genoscope - CEA"/>
            <person name="William W."/>
        </authorList>
    </citation>
    <scope>NUCLEOTIDE SEQUENCE [LARGE SCALE GENOMIC DNA]</scope>
</reference>
<dbReference type="GO" id="GO:0034632">
    <property type="term" value="F:retinol transmembrane transporter activity"/>
    <property type="evidence" value="ECO:0007669"/>
    <property type="project" value="InterPro"/>
</dbReference>
<evidence type="ECO:0000256" key="11">
    <source>
        <dbReference type="SAM" id="MobiDB-lite"/>
    </source>
</evidence>
<feature type="transmembrane region" description="Helical" evidence="12">
    <location>
        <begin position="313"/>
        <end position="339"/>
    </location>
</feature>
<evidence type="ECO:0000313" key="14">
    <source>
        <dbReference type="Proteomes" id="UP001497497"/>
    </source>
</evidence>
<evidence type="ECO:0000256" key="2">
    <source>
        <dbReference type="ARBA" id="ARBA00014411"/>
    </source>
</evidence>
<evidence type="ECO:0000256" key="3">
    <source>
        <dbReference type="ARBA" id="ARBA00022448"/>
    </source>
</evidence>
<feature type="transmembrane region" description="Helical" evidence="12">
    <location>
        <begin position="472"/>
        <end position="499"/>
    </location>
</feature>
<dbReference type="GO" id="GO:0019841">
    <property type="term" value="F:retinol binding"/>
    <property type="evidence" value="ECO:0007669"/>
    <property type="project" value="UniProtKB-KW"/>
</dbReference>
<name>A0AAV2HSK8_LYMST</name>
<evidence type="ECO:0000256" key="4">
    <source>
        <dbReference type="ARBA" id="ARBA00022475"/>
    </source>
</evidence>
<evidence type="ECO:0000256" key="5">
    <source>
        <dbReference type="ARBA" id="ARBA00022692"/>
    </source>
</evidence>
<keyword evidence="10" id="KW-0675">Receptor</keyword>
<feature type="transmembrane region" description="Helical" evidence="12">
    <location>
        <begin position="170"/>
        <end position="193"/>
    </location>
</feature>
<feature type="transmembrane region" description="Helical" evidence="12">
    <location>
        <begin position="120"/>
        <end position="138"/>
    </location>
</feature>
<feature type="transmembrane region" description="Helical" evidence="12">
    <location>
        <begin position="381"/>
        <end position="404"/>
    </location>
</feature>
<dbReference type="PANTHER" id="PTHR21444:SF16">
    <property type="entry name" value="RECEPTOR FOR RETINOL UPTAKE STRA6"/>
    <property type="match status" value="1"/>
</dbReference>
<evidence type="ECO:0000256" key="1">
    <source>
        <dbReference type="ARBA" id="ARBA00004651"/>
    </source>
</evidence>
<feature type="transmembrane region" description="Helical" evidence="12">
    <location>
        <begin position="6"/>
        <end position="26"/>
    </location>
</feature>
<dbReference type="GO" id="GO:0005886">
    <property type="term" value="C:plasma membrane"/>
    <property type="evidence" value="ECO:0007669"/>
    <property type="project" value="UniProtKB-SubCell"/>
</dbReference>
<evidence type="ECO:0000256" key="8">
    <source>
        <dbReference type="ARBA" id="ARBA00023072"/>
    </source>
</evidence>
<feature type="compositionally biased region" description="Polar residues" evidence="11">
    <location>
        <begin position="556"/>
        <end position="568"/>
    </location>
</feature>
<keyword evidence="7 12" id="KW-1133">Transmembrane helix</keyword>
<feature type="transmembrane region" description="Helical" evidence="12">
    <location>
        <begin position="59"/>
        <end position="78"/>
    </location>
</feature>
<feature type="region of interest" description="Disordered" evidence="11">
    <location>
        <begin position="634"/>
        <end position="689"/>
    </location>
</feature>
<evidence type="ECO:0000313" key="13">
    <source>
        <dbReference type="EMBL" id="CAL1536487.1"/>
    </source>
</evidence>
<comment type="subcellular location">
    <subcellularLocation>
        <location evidence="1">Cell membrane</location>
        <topology evidence="1">Multi-pass membrane protein</topology>
    </subcellularLocation>
</comment>
<keyword evidence="3" id="KW-0813">Transport</keyword>
<evidence type="ECO:0000256" key="9">
    <source>
        <dbReference type="ARBA" id="ARBA00023136"/>
    </source>
</evidence>
<dbReference type="AlphaFoldDB" id="A0AAV2HSK8"/>
<dbReference type="PANTHER" id="PTHR21444">
    <property type="entry name" value="COILED-COIL DOMAIN-CONTAINING PROTEIN 180"/>
    <property type="match status" value="1"/>
</dbReference>
<evidence type="ECO:0000256" key="12">
    <source>
        <dbReference type="SAM" id="Phobius"/>
    </source>
</evidence>
<feature type="region of interest" description="Disordered" evidence="11">
    <location>
        <begin position="556"/>
        <end position="596"/>
    </location>
</feature>
<keyword evidence="5 12" id="KW-0812">Transmembrane</keyword>
<keyword evidence="8" id="KW-0683">Retinol-binding</keyword>
<organism evidence="13 14">
    <name type="scientific">Lymnaea stagnalis</name>
    <name type="common">Great pond snail</name>
    <name type="synonym">Helix stagnalis</name>
    <dbReference type="NCBI Taxonomy" id="6523"/>
    <lineage>
        <taxon>Eukaryota</taxon>
        <taxon>Metazoa</taxon>
        <taxon>Spiralia</taxon>
        <taxon>Lophotrochozoa</taxon>
        <taxon>Mollusca</taxon>
        <taxon>Gastropoda</taxon>
        <taxon>Heterobranchia</taxon>
        <taxon>Euthyneura</taxon>
        <taxon>Panpulmonata</taxon>
        <taxon>Hygrophila</taxon>
        <taxon>Lymnaeoidea</taxon>
        <taxon>Lymnaeidae</taxon>
        <taxon>Lymnaea</taxon>
    </lineage>
</organism>
<evidence type="ECO:0000256" key="10">
    <source>
        <dbReference type="ARBA" id="ARBA00023170"/>
    </source>
</evidence>
<evidence type="ECO:0000256" key="7">
    <source>
        <dbReference type="ARBA" id="ARBA00022989"/>
    </source>
</evidence>
<dbReference type="GO" id="GO:0038023">
    <property type="term" value="F:signaling receptor activity"/>
    <property type="evidence" value="ECO:0007669"/>
    <property type="project" value="InterPro"/>
</dbReference>
<feature type="compositionally biased region" description="Basic and acidic residues" evidence="11">
    <location>
        <begin position="650"/>
        <end position="679"/>
    </location>
</feature>
<keyword evidence="14" id="KW-1185">Reference proteome</keyword>
<dbReference type="EMBL" id="CAXITT010000231">
    <property type="protein sequence ID" value="CAL1536487.1"/>
    <property type="molecule type" value="Genomic_DNA"/>
</dbReference>
<accession>A0AAV2HSK8</accession>
<evidence type="ECO:0000256" key="6">
    <source>
        <dbReference type="ARBA" id="ARBA00022893"/>
    </source>
</evidence>
<feature type="transmembrane region" description="Helical" evidence="12">
    <location>
        <begin position="93"/>
        <end position="113"/>
    </location>
</feature>
<gene>
    <name evidence="13" type="ORF">GSLYS_00010400001</name>
</gene>